<comment type="similarity">
    <text evidence="2">Belongs to the AOR/FOR family.</text>
</comment>
<dbReference type="Pfam" id="PF02730">
    <property type="entry name" value="AFOR_N"/>
    <property type="match status" value="1"/>
</dbReference>
<evidence type="ECO:0000256" key="8">
    <source>
        <dbReference type="ARBA" id="ARBA00049934"/>
    </source>
</evidence>
<keyword evidence="6" id="KW-0408">Iron</keyword>
<evidence type="ECO:0000256" key="5">
    <source>
        <dbReference type="ARBA" id="ARBA00023002"/>
    </source>
</evidence>
<proteinExistence type="inferred from homology"/>
<protein>
    <submittedName>
        <fullName evidence="10">Aldehyde ferredoxin oxidoreductase</fullName>
    </submittedName>
</protein>
<dbReference type="PATRIC" id="fig|1855411.3.peg.752"/>
<evidence type="ECO:0000256" key="4">
    <source>
        <dbReference type="ARBA" id="ARBA00022723"/>
    </source>
</evidence>
<evidence type="ECO:0000256" key="1">
    <source>
        <dbReference type="ARBA" id="ARBA00001966"/>
    </source>
</evidence>
<dbReference type="InterPro" id="IPR036021">
    <property type="entry name" value="Tungsten_al_ferr_oxy-like_C"/>
</dbReference>
<dbReference type="Gene3D" id="1.10.599.10">
    <property type="entry name" value="Aldehyde Ferredoxin Oxidoreductase Protein, subunit A, domain 3"/>
    <property type="match status" value="1"/>
</dbReference>
<dbReference type="SMART" id="SM00790">
    <property type="entry name" value="AFOR_N"/>
    <property type="match status" value="1"/>
</dbReference>
<name>A0A1D8S3L6_9EURY</name>
<dbReference type="Pfam" id="PF01314">
    <property type="entry name" value="AFOR_C"/>
    <property type="match status" value="1"/>
</dbReference>
<dbReference type="InterPro" id="IPR051919">
    <property type="entry name" value="W-dependent_AOR"/>
</dbReference>
<dbReference type="Proteomes" id="UP000185608">
    <property type="component" value="Chromosome"/>
</dbReference>
<dbReference type="GO" id="GO:0046872">
    <property type="term" value="F:metal ion binding"/>
    <property type="evidence" value="ECO:0007669"/>
    <property type="project" value="UniProtKB-KW"/>
</dbReference>
<keyword evidence="7" id="KW-0411">Iron-sulfur</keyword>
<dbReference type="PANTHER" id="PTHR30038:SF0">
    <property type="entry name" value="TUNGSTEN-CONTAINING ALDEHYDE FERREDOXIN OXIDOREDUCTASE"/>
    <property type="match status" value="1"/>
</dbReference>
<dbReference type="RefSeq" id="WP_070364678.1">
    <property type="nucleotide sequence ID" value="NZ_CP016070.1"/>
</dbReference>
<evidence type="ECO:0000313" key="11">
    <source>
        <dbReference type="Proteomes" id="UP000185608"/>
    </source>
</evidence>
<dbReference type="InterPro" id="IPR036503">
    <property type="entry name" value="Ald_Fedxn_OxRdtase_N_sf"/>
</dbReference>
<evidence type="ECO:0000256" key="3">
    <source>
        <dbReference type="ARBA" id="ARBA00022485"/>
    </source>
</evidence>
<keyword evidence="4" id="KW-0479">Metal-binding</keyword>
<dbReference type="GO" id="GO:0009055">
    <property type="term" value="F:electron transfer activity"/>
    <property type="evidence" value="ECO:0007669"/>
    <property type="project" value="InterPro"/>
</dbReference>
<evidence type="ECO:0000313" key="10">
    <source>
        <dbReference type="EMBL" id="AOW79943.1"/>
    </source>
</evidence>
<dbReference type="InterPro" id="IPR013984">
    <property type="entry name" value="Ald_Fedxn_OxRdtase_dom2"/>
</dbReference>
<dbReference type="InterPro" id="IPR013983">
    <property type="entry name" value="Ald_Fedxn_OxRdtase_N"/>
</dbReference>
<dbReference type="AlphaFoldDB" id="A0A1D8S3L6"/>
<accession>A0A1D8S3L6</accession>
<gene>
    <name evidence="10" type="ORF">HTSR_0753</name>
</gene>
<dbReference type="InterPro" id="IPR001203">
    <property type="entry name" value="OxRdtase_Ald_Fedxn_C"/>
</dbReference>
<dbReference type="SUPFAM" id="SSF56228">
    <property type="entry name" value="Aldehyde ferredoxin oxidoreductase, N-terminal domain"/>
    <property type="match status" value="1"/>
</dbReference>
<dbReference type="Gene3D" id="1.10.569.10">
    <property type="entry name" value="Aldehyde Ferredoxin Oxidoreductase Protein, subunit A, domain 2"/>
    <property type="match status" value="1"/>
</dbReference>
<dbReference type="GeneID" id="29828763"/>
<comment type="cofactor">
    <cofactor evidence="8">
        <name>tungstopterin</name>
        <dbReference type="ChEBI" id="CHEBI:30402"/>
    </cofactor>
</comment>
<dbReference type="InterPro" id="IPR013985">
    <property type="entry name" value="Ald_Fedxn_OxRdtase_dom3"/>
</dbReference>
<organism evidence="10 11">
    <name type="scientific">Halodesulfurarchaeum formicicum</name>
    <dbReference type="NCBI Taxonomy" id="1873524"/>
    <lineage>
        <taxon>Archaea</taxon>
        <taxon>Methanobacteriati</taxon>
        <taxon>Methanobacteriota</taxon>
        <taxon>Stenosarchaea group</taxon>
        <taxon>Halobacteria</taxon>
        <taxon>Halobacteriales</taxon>
        <taxon>Halobacteriaceae</taxon>
        <taxon>Halodesulfurarchaeum</taxon>
    </lineage>
</organism>
<dbReference type="GO" id="GO:0016625">
    <property type="term" value="F:oxidoreductase activity, acting on the aldehyde or oxo group of donors, iron-sulfur protein as acceptor"/>
    <property type="evidence" value="ECO:0007669"/>
    <property type="project" value="InterPro"/>
</dbReference>
<comment type="cofactor">
    <cofactor evidence="1">
        <name>[4Fe-4S] cluster</name>
        <dbReference type="ChEBI" id="CHEBI:49883"/>
    </cofactor>
</comment>
<dbReference type="SUPFAM" id="SSF48310">
    <property type="entry name" value="Aldehyde ferredoxin oxidoreductase, C-terminal domains"/>
    <property type="match status" value="1"/>
</dbReference>
<keyword evidence="3" id="KW-0004">4Fe-4S</keyword>
<dbReference type="PANTHER" id="PTHR30038">
    <property type="entry name" value="ALDEHYDE FERREDOXIN OXIDOREDUCTASE"/>
    <property type="match status" value="1"/>
</dbReference>
<keyword evidence="5" id="KW-0560">Oxidoreductase</keyword>
<dbReference type="EMBL" id="CP016070">
    <property type="protein sequence ID" value="AOW79943.1"/>
    <property type="molecule type" value="Genomic_DNA"/>
</dbReference>
<dbReference type="KEGG" id="halh:HTSR_0753"/>
<dbReference type="GO" id="GO:0051539">
    <property type="term" value="F:4 iron, 4 sulfur cluster binding"/>
    <property type="evidence" value="ECO:0007669"/>
    <property type="project" value="UniProtKB-KW"/>
</dbReference>
<evidence type="ECO:0000256" key="6">
    <source>
        <dbReference type="ARBA" id="ARBA00023004"/>
    </source>
</evidence>
<evidence type="ECO:0000256" key="7">
    <source>
        <dbReference type="ARBA" id="ARBA00023014"/>
    </source>
</evidence>
<sequence length="688" mass="76988">MKGHMGTILRLDLTNREISTIDTSEYEEWVGGHGMGSAIFFDLVDDKTVDAFSEENVITMMTSPLAGTLAPAAAGRTEVQGISPQPYPTEWFNRSNFGGRFAGMLKYAGYDGIVIEGKADEPVWVNVVDDEVTFESAESLWGLSTWETQTEIWQEVDHEAGWNQPETKRDTGQTTQRPAIATIGPAGEAEIRYGAIIHDAGNGAGNAGFGSVWGFKNLKAISVLGTGSVEIANPSELLKVRTEMVDEYGYDLDDHRSLPSFAAFSGSPGAGAMNVGMEEPIRAQGCLGCHKNCRKRTASGQGNESSCVDVLYYDAHDQAKHGEYTEETAKAADLTQRYGINNYTLEAGIKWLKDLHKRGILGPDGEIEGDLPWSELGNAVFAERLIQKIINREGIGADLAEGLMRAAEKWGRLEEDLASGSLSLQYWGYPHHYDARTEVEWGYGSILGERDINEHDFNWSVYWQPSTAKLTGNDPPVTAERLAEIIQNSTEPYNVVPDYSDEGIYSQNMVELVAWHRHYTRFWKQTALYCDWAYADFINPYGDDMSGLTPEGEPLIYNAVTGENITFEEGIEKGRRIWNLDRAIWTLQGRHADMEEFAEYTYEVGAKPGYTTYEIPYYVPVQTNGKWEYKDVSGRTLDRTKFNDWKRKFYEFENWDPETGRPTRSGLEAYDLGFVADELEANGFLQEG</sequence>
<reference evidence="10 11" key="1">
    <citation type="submission" date="2016-06" db="EMBL/GenBank/DDBJ databases">
        <title>Discovery of anaerobic lithoheterotrophic haloarchaeon capable of sulfur respiration by hydrogen and formate.</title>
        <authorList>
            <person name="Sorokin D.Y."/>
            <person name="Kublanov I.V."/>
            <person name="Roman P."/>
            <person name="Sinninghe Damste J.S."/>
            <person name="Golyshin P.N."/>
            <person name="Rojo D."/>
            <person name="Ciordia S."/>
            <person name="Mena Md.C."/>
            <person name="Ferrer M."/>
            <person name="Smedile F."/>
            <person name="Messina E."/>
            <person name="La Cono V."/>
            <person name="Yakimov M.M."/>
        </authorList>
    </citation>
    <scope>NUCLEOTIDE SEQUENCE [LARGE SCALE GENOMIC DNA]</scope>
    <source>
        <strain evidence="10 11">HTSR1</strain>
    </source>
</reference>
<evidence type="ECO:0000256" key="2">
    <source>
        <dbReference type="ARBA" id="ARBA00011032"/>
    </source>
</evidence>
<dbReference type="Gene3D" id="3.60.9.10">
    <property type="entry name" value="Aldehyde ferredoxin oxidoreductase, N-terminal domain"/>
    <property type="match status" value="1"/>
</dbReference>
<feature type="domain" description="Aldehyde ferredoxin oxidoreductase N-terminal" evidence="9">
    <location>
        <begin position="4"/>
        <end position="227"/>
    </location>
</feature>
<evidence type="ECO:0000259" key="9">
    <source>
        <dbReference type="SMART" id="SM00790"/>
    </source>
</evidence>